<evidence type="ECO:0000313" key="3">
    <source>
        <dbReference type="Proteomes" id="UP001529510"/>
    </source>
</evidence>
<keyword evidence="3" id="KW-1185">Reference proteome</keyword>
<dbReference type="EMBL" id="JAMKFB020000019">
    <property type="protein sequence ID" value="KAL0165887.1"/>
    <property type="molecule type" value="Genomic_DNA"/>
</dbReference>
<feature type="region of interest" description="Disordered" evidence="1">
    <location>
        <begin position="1"/>
        <end position="24"/>
    </location>
</feature>
<evidence type="ECO:0000256" key="1">
    <source>
        <dbReference type="SAM" id="MobiDB-lite"/>
    </source>
</evidence>
<protein>
    <submittedName>
        <fullName evidence="2">Uncharacterized protein</fullName>
    </submittedName>
</protein>
<dbReference type="AlphaFoldDB" id="A0ABD0NVL8"/>
<comment type="caution">
    <text evidence="2">The sequence shown here is derived from an EMBL/GenBank/DDBJ whole genome shotgun (WGS) entry which is preliminary data.</text>
</comment>
<sequence>MASPTKGSPEVAAEAVERPEMAVPAPDPEVVAEAAEPPEAVPFTSTLVPVVAPTSELLSCPVPATEATYELSARPVTAMEA</sequence>
<organism evidence="2 3">
    <name type="scientific">Cirrhinus mrigala</name>
    <name type="common">Mrigala</name>
    <dbReference type="NCBI Taxonomy" id="683832"/>
    <lineage>
        <taxon>Eukaryota</taxon>
        <taxon>Metazoa</taxon>
        <taxon>Chordata</taxon>
        <taxon>Craniata</taxon>
        <taxon>Vertebrata</taxon>
        <taxon>Euteleostomi</taxon>
        <taxon>Actinopterygii</taxon>
        <taxon>Neopterygii</taxon>
        <taxon>Teleostei</taxon>
        <taxon>Ostariophysi</taxon>
        <taxon>Cypriniformes</taxon>
        <taxon>Cyprinidae</taxon>
        <taxon>Labeoninae</taxon>
        <taxon>Labeonini</taxon>
        <taxon>Cirrhinus</taxon>
    </lineage>
</organism>
<feature type="non-terminal residue" evidence="2">
    <location>
        <position position="81"/>
    </location>
</feature>
<accession>A0ABD0NVL8</accession>
<gene>
    <name evidence="2" type="ORF">M9458_037731</name>
</gene>
<proteinExistence type="predicted"/>
<name>A0ABD0NVL8_CIRMR</name>
<evidence type="ECO:0000313" key="2">
    <source>
        <dbReference type="EMBL" id="KAL0165887.1"/>
    </source>
</evidence>
<reference evidence="2 3" key="1">
    <citation type="submission" date="2024-05" db="EMBL/GenBank/DDBJ databases">
        <title>Genome sequencing and assembly of Indian major carp, Cirrhinus mrigala (Hamilton, 1822).</title>
        <authorList>
            <person name="Mohindra V."/>
            <person name="Chowdhury L.M."/>
            <person name="Lal K."/>
            <person name="Jena J.K."/>
        </authorList>
    </citation>
    <scope>NUCLEOTIDE SEQUENCE [LARGE SCALE GENOMIC DNA]</scope>
    <source>
        <strain evidence="2">CM1030</strain>
        <tissue evidence="2">Blood</tissue>
    </source>
</reference>
<dbReference type="Proteomes" id="UP001529510">
    <property type="component" value="Unassembled WGS sequence"/>
</dbReference>